<dbReference type="InterPro" id="IPR004111">
    <property type="entry name" value="Repressor_TetR_C"/>
</dbReference>
<dbReference type="InterPro" id="IPR009057">
    <property type="entry name" value="Homeodomain-like_sf"/>
</dbReference>
<evidence type="ECO:0000313" key="7">
    <source>
        <dbReference type="EMBL" id="MFC5750625.1"/>
    </source>
</evidence>
<dbReference type="SUPFAM" id="SSF48498">
    <property type="entry name" value="Tetracyclin repressor-like, C-terminal domain"/>
    <property type="match status" value="1"/>
</dbReference>
<dbReference type="RefSeq" id="WP_378286377.1">
    <property type="nucleotide sequence ID" value="NZ_JBHSON010000056.1"/>
</dbReference>
<evidence type="ECO:0000256" key="1">
    <source>
        <dbReference type="ARBA" id="ARBA00022491"/>
    </source>
</evidence>
<proteinExistence type="predicted"/>
<dbReference type="InterPro" id="IPR050109">
    <property type="entry name" value="HTH-type_TetR-like_transc_reg"/>
</dbReference>
<dbReference type="PRINTS" id="PR00400">
    <property type="entry name" value="TETREPRESSOR"/>
</dbReference>
<dbReference type="InterPro" id="IPR036271">
    <property type="entry name" value="Tet_transcr_reg_TetR-rel_C_sf"/>
</dbReference>
<dbReference type="Proteomes" id="UP001596074">
    <property type="component" value="Unassembled WGS sequence"/>
</dbReference>
<organism evidence="7 8">
    <name type="scientific">Actinomadura rugatobispora</name>
    <dbReference type="NCBI Taxonomy" id="1994"/>
    <lineage>
        <taxon>Bacteria</taxon>
        <taxon>Bacillati</taxon>
        <taxon>Actinomycetota</taxon>
        <taxon>Actinomycetes</taxon>
        <taxon>Streptosporangiales</taxon>
        <taxon>Thermomonosporaceae</taxon>
        <taxon>Actinomadura</taxon>
    </lineage>
</organism>
<gene>
    <name evidence="7" type="ORF">ACFPZN_33810</name>
</gene>
<reference evidence="8" key="1">
    <citation type="journal article" date="2019" name="Int. J. Syst. Evol. Microbiol.">
        <title>The Global Catalogue of Microorganisms (GCM) 10K type strain sequencing project: providing services to taxonomists for standard genome sequencing and annotation.</title>
        <authorList>
            <consortium name="The Broad Institute Genomics Platform"/>
            <consortium name="The Broad Institute Genome Sequencing Center for Infectious Disease"/>
            <person name="Wu L."/>
            <person name="Ma J."/>
        </authorList>
    </citation>
    <scope>NUCLEOTIDE SEQUENCE [LARGE SCALE GENOMIC DNA]</scope>
    <source>
        <strain evidence="8">KCTC 42087</strain>
    </source>
</reference>
<keyword evidence="8" id="KW-1185">Reference proteome</keyword>
<evidence type="ECO:0000313" key="8">
    <source>
        <dbReference type="Proteomes" id="UP001596074"/>
    </source>
</evidence>
<name>A0ABW1A503_9ACTN</name>
<keyword evidence="3 5" id="KW-0238">DNA-binding</keyword>
<evidence type="ECO:0000256" key="5">
    <source>
        <dbReference type="PROSITE-ProRule" id="PRU00335"/>
    </source>
</evidence>
<dbReference type="Gene3D" id="1.10.357.10">
    <property type="entry name" value="Tetracycline Repressor, domain 2"/>
    <property type="match status" value="1"/>
</dbReference>
<comment type="caution">
    <text evidence="7">The sequence shown here is derived from an EMBL/GenBank/DDBJ whole genome shotgun (WGS) entry which is preliminary data.</text>
</comment>
<protein>
    <submittedName>
        <fullName evidence="7">TetR/AcrR family transcriptional regulator</fullName>
    </submittedName>
</protein>
<evidence type="ECO:0000256" key="4">
    <source>
        <dbReference type="ARBA" id="ARBA00023163"/>
    </source>
</evidence>
<dbReference type="EMBL" id="JBHSON010000056">
    <property type="protein sequence ID" value="MFC5750625.1"/>
    <property type="molecule type" value="Genomic_DNA"/>
</dbReference>
<keyword evidence="4" id="KW-0804">Transcription</keyword>
<evidence type="ECO:0000259" key="6">
    <source>
        <dbReference type="PROSITE" id="PS50977"/>
    </source>
</evidence>
<dbReference type="PANTHER" id="PTHR30055">
    <property type="entry name" value="HTH-TYPE TRANSCRIPTIONAL REGULATOR RUTR"/>
    <property type="match status" value="1"/>
</dbReference>
<feature type="domain" description="HTH tetR-type" evidence="6">
    <location>
        <begin position="19"/>
        <end position="79"/>
    </location>
</feature>
<dbReference type="SUPFAM" id="SSF46689">
    <property type="entry name" value="Homeodomain-like"/>
    <property type="match status" value="1"/>
</dbReference>
<dbReference type="Pfam" id="PF02909">
    <property type="entry name" value="TetR_C_1"/>
    <property type="match status" value="1"/>
</dbReference>
<dbReference type="Gene3D" id="1.10.10.60">
    <property type="entry name" value="Homeodomain-like"/>
    <property type="match status" value="1"/>
</dbReference>
<evidence type="ECO:0000256" key="2">
    <source>
        <dbReference type="ARBA" id="ARBA00023015"/>
    </source>
</evidence>
<evidence type="ECO:0000256" key="3">
    <source>
        <dbReference type="ARBA" id="ARBA00023125"/>
    </source>
</evidence>
<dbReference type="PROSITE" id="PS50977">
    <property type="entry name" value="HTH_TETR_2"/>
    <property type="match status" value="1"/>
</dbReference>
<accession>A0ABW1A503</accession>
<feature type="DNA-binding region" description="H-T-H motif" evidence="5">
    <location>
        <begin position="42"/>
        <end position="61"/>
    </location>
</feature>
<keyword evidence="2" id="KW-0805">Transcription regulation</keyword>
<dbReference type="PANTHER" id="PTHR30055:SF151">
    <property type="entry name" value="TRANSCRIPTIONAL REGULATORY PROTEIN"/>
    <property type="match status" value="1"/>
</dbReference>
<dbReference type="InterPro" id="IPR003012">
    <property type="entry name" value="Tet_transcr_reg_TetR"/>
</dbReference>
<dbReference type="InterPro" id="IPR001647">
    <property type="entry name" value="HTH_TetR"/>
</dbReference>
<keyword evidence="1" id="KW-0678">Repressor</keyword>
<sequence length="219" mass="24957">MAATNEPVWMRQRGDRRRKLSREALVATAIEIADAEGLEAVSIRRIAGELNVRAMSLYTHIERKEDLLDLMFDEVAGELVIEDPLPDDWREAISAIARRERDTLLRHPWMVDLAARRPQVGPNALKHGEQSLAALSRLDVGMKDASKIVMAVDHYMTGYFVRARMLRERGGEQPYMRDMLATGRFPHLERAFKEGAEDQEPFEQGLTWLLDGIAREYGA</sequence>